<dbReference type="Proteomes" id="UP000789390">
    <property type="component" value="Unassembled WGS sequence"/>
</dbReference>
<name>A0A8J2RY56_9CRUS</name>
<dbReference type="EMBL" id="CAKKLH010000188">
    <property type="protein sequence ID" value="CAH0105445.1"/>
    <property type="molecule type" value="Genomic_DNA"/>
</dbReference>
<dbReference type="AlphaFoldDB" id="A0A8J2RY56"/>
<gene>
    <name evidence="1" type="ORF">DGAL_LOCUS8468</name>
</gene>
<comment type="caution">
    <text evidence="1">The sequence shown here is derived from an EMBL/GenBank/DDBJ whole genome shotgun (WGS) entry which is preliminary data.</text>
</comment>
<keyword evidence="2" id="KW-1185">Reference proteome</keyword>
<organism evidence="1 2">
    <name type="scientific">Daphnia galeata</name>
    <dbReference type="NCBI Taxonomy" id="27404"/>
    <lineage>
        <taxon>Eukaryota</taxon>
        <taxon>Metazoa</taxon>
        <taxon>Ecdysozoa</taxon>
        <taxon>Arthropoda</taxon>
        <taxon>Crustacea</taxon>
        <taxon>Branchiopoda</taxon>
        <taxon>Diplostraca</taxon>
        <taxon>Cladocera</taxon>
        <taxon>Anomopoda</taxon>
        <taxon>Daphniidae</taxon>
        <taxon>Daphnia</taxon>
    </lineage>
</organism>
<sequence length="85" mass="9718">MRSLTNISRESTDTKLVMSLLTTPNVLRPLIWPQVATQLRTPLMRNKVQTLELAISSVDADVPIADRHFNLSLMPLLLHWQYGHL</sequence>
<protein>
    <submittedName>
        <fullName evidence="1">Uncharacterized protein</fullName>
    </submittedName>
</protein>
<evidence type="ECO:0000313" key="1">
    <source>
        <dbReference type="EMBL" id="CAH0105445.1"/>
    </source>
</evidence>
<evidence type="ECO:0000313" key="2">
    <source>
        <dbReference type="Proteomes" id="UP000789390"/>
    </source>
</evidence>
<proteinExistence type="predicted"/>
<accession>A0A8J2RY56</accession>
<reference evidence="1" key="1">
    <citation type="submission" date="2021-11" db="EMBL/GenBank/DDBJ databases">
        <authorList>
            <person name="Schell T."/>
        </authorList>
    </citation>
    <scope>NUCLEOTIDE SEQUENCE</scope>
    <source>
        <strain evidence="1">M5</strain>
    </source>
</reference>